<evidence type="ECO:0000256" key="1">
    <source>
        <dbReference type="SAM" id="MobiDB-lite"/>
    </source>
</evidence>
<reference evidence="2 3" key="1">
    <citation type="submission" date="2015-09" db="EMBL/GenBank/DDBJ databases">
        <title>Host preference determinants of Valsa canker pathogens revealed by comparative genomics.</title>
        <authorList>
            <person name="Yin Z."/>
            <person name="Huang L."/>
        </authorList>
    </citation>
    <scope>NUCLEOTIDE SEQUENCE [LARGE SCALE GENOMIC DNA]</scope>
    <source>
        <strain evidence="2 3">03-1</strain>
    </source>
</reference>
<dbReference type="Gene3D" id="1.25.40.10">
    <property type="entry name" value="Tetratricopeptide repeat domain"/>
    <property type="match status" value="1"/>
</dbReference>
<name>A0A423W1Y7_9PEZI</name>
<evidence type="ECO:0000313" key="3">
    <source>
        <dbReference type="Proteomes" id="UP000283895"/>
    </source>
</evidence>
<dbReference type="InterPro" id="IPR010323">
    <property type="entry name" value="DUF924"/>
</dbReference>
<sequence length="346" mass="39818">MSVPSATMKDLHSVITPSLLRQLHQARIPWARTHPVTGKEIIFEFFSGNGDFVDVAKPAWLVLKAISEAYGPDNVPDMMPYLPDPRDPGFAEQAFGMHVMIDQVPRLLFQGIDQRWTSWFDKVARKLYDHFYALDRDLWPWRRRRWADTSFEYWVCVATQFNATMVHQESVCYQEGSQAYVEGLRQLVEHYTGHNDPAGDGSTPEVDEYTMVEMIVNLDLDHEWSFHEAAFFFFKLYNAHQPIIDRFGRYPYRNAIEGRLSTDEELEWIEKVNHFAEATPEVARQVKEDIEAGRWTPLGEGTDAGGLGDAVSGRPGEDLSSETRLEITIRLVDPGREILKWLPRPA</sequence>
<dbReference type="InterPro" id="IPR011990">
    <property type="entry name" value="TPR-like_helical_dom_sf"/>
</dbReference>
<dbReference type="SUPFAM" id="SSF48452">
    <property type="entry name" value="TPR-like"/>
    <property type="match status" value="1"/>
</dbReference>
<dbReference type="AlphaFoldDB" id="A0A423W1Y7"/>
<feature type="region of interest" description="Disordered" evidence="1">
    <location>
        <begin position="293"/>
        <end position="319"/>
    </location>
</feature>
<keyword evidence="3" id="KW-1185">Reference proteome</keyword>
<dbReference type="EMBL" id="LKEA01000029">
    <property type="protein sequence ID" value="ROV97349.1"/>
    <property type="molecule type" value="Genomic_DNA"/>
</dbReference>
<organism evidence="2 3">
    <name type="scientific">Cytospora schulzeri</name>
    <dbReference type="NCBI Taxonomy" id="448051"/>
    <lineage>
        <taxon>Eukaryota</taxon>
        <taxon>Fungi</taxon>
        <taxon>Dikarya</taxon>
        <taxon>Ascomycota</taxon>
        <taxon>Pezizomycotina</taxon>
        <taxon>Sordariomycetes</taxon>
        <taxon>Sordariomycetidae</taxon>
        <taxon>Diaporthales</taxon>
        <taxon>Cytosporaceae</taxon>
        <taxon>Cytospora</taxon>
    </lineage>
</organism>
<dbReference type="Pfam" id="PF06041">
    <property type="entry name" value="DUF924"/>
    <property type="match status" value="1"/>
</dbReference>
<comment type="caution">
    <text evidence="2">The sequence shown here is derived from an EMBL/GenBank/DDBJ whole genome shotgun (WGS) entry which is preliminary data.</text>
</comment>
<accession>A0A423W1Y7</accession>
<proteinExistence type="predicted"/>
<dbReference type="Proteomes" id="UP000283895">
    <property type="component" value="Unassembled WGS sequence"/>
</dbReference>
<gene>
    <name evidence="2" type="ORF">VMCG_06887</name>
</gene>
<dbReference type="OrthoDB" id="414698at2759"/>
<protein>
    <submittedName>
        <fullName evidence="2">Uncharacterized protein</fullName>
    </submittedName>
</protein>
<evidence type="ECO:0000313" key="2">
    <source>
        <dbReference type="EMBL" id="ROV97349.1"/>
    </source>
</evidence>